<accession>A0A927QYS2</accession>
<dbReference type="SUPFAM" id="SSF74650">
    <property type="entry name" value="Galactose mutarotase-like"/>
    <property type="match status" value="1"/>
</dbReference>
<dbReference type="PANTHER" id="PTHR32018">
    <property type="entry name" value="RHAMNOGALACTURONATE LYASE FAMILY PROTEIN"/>
    <property type="match status" value="1"/>
</dbReference>
<keyword evidence="7" id="KW-0325">Glycoprotein</keyword>
<reference evidence="11" key="1">
    <citation type="submission" date="2020-10" db="EMBL/GenBank/DDBJ databases">
        <title>Sequencing the genomes of 1000 actinobacteria strains.</title>
        <authorList>
            <person name="Klenk H.-P."/>
        </authorList>
    </citation>
    <scope>NUCLEOTIDE SEQUENCE</scope>
    <source>
        <strain evidence="11">DSM 46832</strain>
    </source>
</reference>
<dbReference type="CDD" id="cd10316">
    <property type="entry name" value="RGL4_M"/>
    <property type="match status" value="1"/>
</dbReference>
<dbReference type="GO" id="GO:0102210">
    <property type="term" value="F:rhamnogalacturonan endolyase activity"/>
    <property type="evidence" value="ECO:0007669"/>
    <property type="project" value="UniProtKB-EC"/>
</dbReference>
<dbReference type="InterPro" id="IPR013784">
    <property type="entry name" value="Carb-bd-like_fold"/>
</dbReference>
<evidence type="ECO:0000256" key="7">
    <source>
        <dbReference type="ARBA" id="ARBA00023180"/>
    </source>
</evidence>
<gene>
    <name evidence="11" type="ORF">H4W31_003830</name>
</gene>
<keyword evidence="8 11" id="KW-0456">Lyase</keyword>
<dbReference type="Gene3D" id="2.70.98.10">
    <property type="match status" value="1"/>
</dbReference>
<dbReference type="GO" id="GO:0030246">
    <property type="term" value="F:carbohydrate binding"/>
    <property type="evidence" value="ECO:0007669"/>
    <property type="project" value="InterPro"/>
</dbReference>
<evidence type="ECO:0000256" key="1">
    <source>
        <dbReference type="ARBA" id="ARBA00001324"/>
    </source>
</evidence>
<evidence type="ECO:0000256" key="8">
    <source>
        <dbReference type="ARBA" id="ARBA00023239"/>
    </source>
</evidence>
<keyword evidence="6" id="KW-0732">Signal</keyword>
<dbReference type="InterPro" id="IPR051850">
    <property type="entry name" value="Polysacch_Lyase_4"/>
</dbReference>
<dbReference type="InterPro" id="IPR014718">
    <property type="entry name" value="GH-type_carb-bd"/>
</dbReference>
<evidence type="ECO:0000256" key="6">
    <source>
        <dbReference type="ARBA" id="ARBA00022729"/>
    </source>
</evidence>
<keyword evidence="5" id="KW-0964">Secreted</keyword>
<feature type="domain" description="Rhamnogalacturonan lyase" evidence="10">
    <location>
        <begin position="380"/>
        <end position="445"/>
    </location>
</feature>
<protein>
    <recommendedName>
        <fullName evidence="4">rhamnogalacturonan endolyase</fullName>
        <ecNumber evidence="4">4.2.2.23</ecNumber>
    </recommendedName>
</protein>
<keyword evidence="12" id="KW-1185">Reference proteome</keyword>
<dbReference type="Gene3D" id="2.60.120.260">
    <property type="entry name" value="Galactose-binding domain-like"/>
    <property type="match status" value="1"/>
</dbReference>
<dbReference type="GO" id="GO:0005975">
    <property type="term" value="P:carbohydrate metabolic process"/>
    <property type="evidence" value="ECO:0007669"/>
    <property type="project" value="InterPro"/>
</dbReference>
<dbReference type="SUPFAM" id="SSF49785">
    <property type="entry name" value="Galactose-binding domain-like"/>
    <property type="match status" value="1"/>
</dbReference>
<evidence type="ECO:0000313" key="12">
    <source>
        <dbReference type="Proteomes" id="UP000649753"/>
    </source>
</evidence>
<evidence type="ECO:0000256" key="5">
    <source>
        <dbReference type="ARBA" id="ARBA00022525"/>
    </source>
</evidence>
<evidence type="ECO:0000259" key="10">
    <source>
        <dbReference type="Pfam" id="PF14686"/>
    </source>
</evidence>
<dbReference type="PROSITE" id="PS51318">
    <property type="entry name" value="TAT"/>
    <property type="match status" value="1"/>
</dbReference>
<dbReference type="EMBL" id="JADBEB010000001">
    <property type="protein sequence ID" value="MBE1488192.1"/>
    <property type="molecule type" value="Genomic_DNA"/>
</dbReference>
<feature type="domain" description="Rhamnogalacturonan lyase" evidence="9">
    <location>
        <begin position="462"/>
        <end position="640"/>
    </location>
</feature>
<evidence type="ECO:0000259" key="9">
    <source>
        <dbReference type="Pfam" id="PF14683"/>
    </source>
</evidence>
<proteinExistence type="inferred from homology"/>
<evidence type="ECO:0000256" key="4">
    <source>
        <dbReference type="ARBA" id="ARBA00012437"/>
    </source>
</evidence>
<comment type="subcellular location">
    <subcellularLocation>
        <location evidence="2">Secreted</location>
    </subcellularLocation>
</comment>
<comment type="catalytic activity">
    <reaction evidence="1">
        <text>Endotype eliminative cleavage of L-alpha-rhamnopyranosyl-(1-&gt;4)-alpha-D-galactopyranosyluronic acid bonds of rhamnogalacturonan I domains in ramified hairy regions of pectin leaving L-rhamnopyranose at the reducing end and 4-deoxy-4,5-unsaturated D-galactopyranosyluronic acid at the non-reducing end.</text>
        <dbReference type="EC" id="4.2.2.23"/>
    </reaction>
</comment>
<name>A0A927QYS2_9ACTN</name>
<dbReference type="InterPro" id="IPR006311">
    <property type="entry name" value="TAT_signal"/>
</dbReference>
<dbReference type="RefSeq" id="WP_192767905.1">
    <property type="nucleotide sequence ID" value="NZ_JADBEB010000001.1"/>
</dbReference>
<dbReference type="PANTHER" id="PTHR32018:SF9">
    <property type="entry name" value="RHAMNOGALACTURONATE LYASE B"/>
    <property type="match status" value="1"/>
</dbReference>
<organism evidence="11 12">
    <name type="scientific">Plantactinospora soyae</name>
    <dbReference type="NCBI Taxonomy" id="1544732"/>
    <lineage>
        <taxon>Bacteria</taxon>
        <taxon>Bacillati</taxon>
        <taxon>Actinomycetota</taxon>
        <taxon>Actinomycetes</taxon>
        <taxon>Micromonosporales</taxon>
        <taxon>Micromonosporaceae</taxon>
        <taxon>Plantactinospora</taxon>
    </lineage>
</organism>
<dbReference type="InterPro" id="IPR011013">
    <property type="entry name" value="Gal_mutarotase_sf_dom"/>
</dbReference>
<dbReference type="Proteomes" id="UP000649753">
    <property type="component" value="Unassembled WGS sequence"/>
</dbReference>
<evidence type="ECO:0000256" key="3">
    <source>
        <dbReference type="ARBA" id="ARBA00010418"/>
    </source>
</evidence>
<dbReference type="Pfam" id="PF14686">
    <property type="entry name" value="fn3_3"/>
    <property type="match status" value="1"/>
</dbReference>
<dbReference type="Pfam" id="PF14683">
    <property type="entry name" value="CBM-like"/>
    <property type="match status" value="1"/>
</dbReference>
<dbReference type="SUPFAM" id="SSF49452">
    <property type="entry name" value="Starch-binding domain-like"/>
    <property type="match status" value="1"/>
</dbReference>
<dbReference type="InterPro" id="IPR029411">
    <property type="entry name" value="RG-lyase_III"/>
</dbReference>
<dbReference type="CDD" id="cd10320">
    <property type="entry name" value="RGL4_N"/>
    <property type="match status" value="1"/>
</dbReference>
<dbReference type="InterPro" id="IPR029413">
    <property type="entry name" value="RG-lyase_II"/>
</dbReference>
<evidence type="ECO:0000256" key="2">
    <source>
        <dbReference type="ARBA" id="ARBA00004613"/>
    </source>
</evidence>
<dbReference type="EC" id="4.2.2.23" evidence="4"/>
<evidence type="ECO:0000313" key="11">
    <source>
        <dbReference type="EMBL" id="MBE1488192.1"/>
    </source>
</evidence>
<dbReference type="InterPro" id="IPR008979">
    <property type="entry name" value="Galactose-bd-like_sf"/>
</dbReference>
<comment type="similarity">
    <text evidence="3">Belongs to the polysaccharide lyase 4 family.</text>
</comment>
<dbReference type="Gene3D" id="2.60.40.1120">
    <property type="entry name" value="Carboxypeptidase-like, regulatory domain"/>
    <property type="match status" value="1"/>
</dbReference>
<comment type="caution">
    <text evidence="11">The sequence shown here is derived from an EMBL/GenBank/DDBJ whole genome shotgun (WGS) entry which is preliminary data.</text>
</comment>
<sequence>MIARRDFHRLGAASAVGALSGGIGGAASALGAVPPRAGADPGPHAASCEVVETETEIVVDNGPVRITVSKTSASRLTSLRLHGQELLGAGGRGNYDMNNAQEGDALPLPPAANSYEIRRGTDFVDIVFRYSPTNGGPFWLERHHVIRAGEPGIHLATVFRHPPELHGFRSDQHRYVFYLDPELFTRVDVEDDPIGAAWRAGAAQMPTPAELTAAPMIMDATHDLAGLGSAYPRRYYTKYDWATYVKDHVVHGLYGNGYGIWAVQPNREAFNGGPVRQDLTLHQTTSRPVLLVEPQATHYGSPPVRVAAGQAWEKTYGPYFVYLCQGDDPAQMRVEALRYARFDAHREFYDRLALPGWTPTPDRSTVTGRIRVPGEPYPRGAVAVLSDNRLDFQRTALGYAYWADVNPGGGFRLDDVRPGTYRLTVYRPGSWDEFVRDDVVVSGGDPVDLGGLHWRPVRNGRTVFQLGTPDRTCAEFRRGTEFRQWGTSRFFAADFPDGVVYTVGRSGDDDWNYLQFQRVDGQPVAPWRIRFDLDRPVRPRATATLTIALAAWAMDTARDVPPLPSNLTIGVNGTRLVWTFEPDDARGATYRSACAGRHYRRVFRFDAGVLRRTGNEIVLAINEDTPPELGNEAAYDAIRLEID</sequence>
<dbReference type="GO" id="GO:0005576">
    <property type="term" value="C:extracellular region"/>
    <property type="evidence" value="ECO:0007669"/>
    <property type="project" value="UniProtKB-SubCell"/>
</dbReference>
<dbReference type="AlphaFoldDB" id="A0A927QYS2"/>